<comment type="caution">
    <text evidence="6">The sequence shown here is derived from an EMBL/GenBank/DDBJ whole genome shotgun (WGS) entry which is preliminary data.</text>
</comment>
<dbReference type="InterPro" id="IPR000160">
    <property type="entry name" value="GGDEF_dom"/>
</dbReference>
<dbReference type="SMART" id="SM00267">
    <property type="entry name" value="GGDEF"/>
    <property type="match status" value="1"/>
</dbReference>
<dbReference type="SUPFAM" id="SSF48239">
    <property type="entry name" value="Terpenoid cyclases/Protein prenyltransferases"/>
    <property type="match status" value="2"/>
</dbReference>
<dbReference type="InterPro" id="IPR001330">
    <property type="entry name" value="Prenyltrans"/>
</dbReference>
<dbReference type="Pfam" id="PF00990">
    <property type="entry name" value="GGDEF"/>
    <property type="match status" value="1"/>
</dbReference>
<dbReference type="InterPro" id="IPR029787">
    <property type="entry name" value="Nucleotide_cyclase"/>
</dbReference>
<dbReference type="EMBL" id="BAABFV010000001">
    <property type="protein sequence ID" value="GAA4361827.1"/>
    <property type="molecule type" value="Genomic_DNA"/>
</dbReference>
<dbReference type="PANTHER" id="PTHR45138:SF9">
    <property type="entry name" value="DIGUANYLATE CYCLASE DGCM-RELATED"/>
    <property type="match status" value="1"/>
</dbReference>
<keyword evidence="4" id="KW-0812">Transmembrane</keyword>
<evidence type="ECO:0000256" key="4">
    <source>
        <dbReference type="SAM" id="Phobius"/>
    </source>
</evidence>
<evidence type="ECO:0000259" key="5">
    <source>
        <dbReference type="PROSITE" id="PS50887"/>
    </source>
</evidence>
<dbReference type="InterPro" id="IPR008930">
    <property type="entry name" value="Terpenoid_cyclase/PrenylTrfase"/>
</dbReference>
<dbReference type="NCBIfam" id="TIGR00254">
    <property type="entry name" value="GGDEF"/>
    <property type="match status" value="1"/>
</dbReference>
<dbReference type="SUPFAM" id="SSF55073">
    <property type="entry name" value="Nucleotide cyclase"/>
    <property type="match status" value="1"/>
</dbReference>
<dbReference type="PANTHER" id="PTHR45138">
    <property type="entry name" value="REGULATORY COMPONENTS OF SENSORY TRANSDUCTION SYSTEM"/>
    <property type="match status" value="1"/>
</dbReference>
<protein>
    <recommendedName>
        <fullName evidence="1">diguanylate cyclase</fullName>
        <ecNumber evidence="1">2.7.7.65</ecNumber>
    </recommendedName>
</protein>
<dbReference type="Gene3D" id="1.50.10.20">
    <property type="match status" value="1"/>
</dbReference>
<comment type="catalytic activity">
    <reaction evidence="3">
        <text>2 GTP = 3',3'-c-di-GMP + 2 diphosphate</text>
        <dbReference type="Rhea" id="RHEA:24898"/>
        <dbReference type="ChEBI" id="CHEBI:33019"/>
        <dbReference type="ChEBI" id="CHEBI:37565"/>
        <dbReference type="ChEBI" id="CHEBI:58805"/>
        <dbReference type="EC" id="2.7.7.65"/>
    </reaction>
</comment>
<evidence type="ECO:0000256" key="1">
    <source>
        <dbReference type="ARBA" id="ARBA00012528"/>
    </source>
</evidence>
<gene>
    <name evidence="6" type="ORF">GCM10023151_15540</name>
</gene>
<name>A0ABP8IKV7_9GAMM</name>
<dbReference type="PROSITE" id="PS50887">
    <property type="entry name" value="GGDEF"/>
    <property type="match status" value="1"/>
</dbReference>
<evidence type="ECO:0000313" key="6">
    <source>
        <dbReference type="EMBL" id="GAA4361827.1"/>
    </source>
</evidence>
<dbReference type="EC" id="2.7.7.65" evidence="1"/>
<sequence>MPIQGKTPTYASGTIQWLVKRLHPDGYFVNNPDLFDEPTTLNRESVRLTRFAIEALAELDALDRIDNDAVVTFLLKNFKAPSNAIGNLKGFSALPNSSVNIRATLDSVIILDKLDALGTIDTEAVAQLILAYQNNDGGFWDPGYPEFGQQSTVKATAFAVQALHHMGKLNSQVVNQEHQQQINRFVENSWSNDTNSFSPFPGHPVISSYDAHRAWFSIHHLPINQKAGDTVREILHIEELIATLNSTFKTTENVYSEEGHSEQNSLKATHLVVWMLKEMGRLDAVSVPDVVQFIKGYQDPKGAFTSDIYSVHSAVDTLRLLSSARMTSQLEIYRLLFYAALVTALISILLFLILHRKLKSQKHSALVRRAQTDRLTGLHNREFLEQRYFSYQQEYSDMAFILLDVDHFKSINDNHGHLAGDDVLIELSTLLNNNIRKTDTLARWGGEEFAILCPATESEHAQTLSEKLRSLIEQHHFQAVNKLTCSFGVACTLKNESLKDLYARADKALYQSKRDGRNKVTCL</sequence>
<dbReference type="InterPro" id="IPR050469">
    <property type="entry name" value="Diguanylate_Cyclase"/>
</dbReference>
<evidence type="ECO:0000256" key="2">
    <source>
        <dbReference type="ARBA" id="ARBA00022737"/>
    </source>
</evidence>
<keyword evidence="4" id="KW-0472">Membrane</keyword>
<keyword evidence="4" id="KW-1133">Transmembrane helix</keyword>
<dbReference type="Proteomes" id="UP001501011">
    <property type="component" value="Unassembled WGS sequence"/>
</dbReference>
<dbReference type="InterPro" id="IPR043128">
    <property type="entry name" value="Rev_trsase/Diguanyl_cyclase"/>
</dbReference>
<evidence type="ECO:0000256" key="3">
    <source>
        <dbReference type="ARBA" id="ARBA00034247"/>
    </source>
</evidence>
<accession>A0ABP8IKV7</accession>
<feature type="domain" description="GGDEF" evidence="5">
    <location>
        <begin position="396"/>
        <end position="523"/>
    </location>
</feature>
<evidence type="ECO:0000313" key="7">
    <source>
        <dbReference type="Proteomes" id="UP001501011"/>
    </source>
</evidence>
<keyword evidence="2" id="KW-0677">Repeat</keyword>
<dbReference type="Gene3D" id="3.30.70.270">
    <property type="match status" value="1"/>
</dbReference>
<dbReference type="CDD" id="cd01949">
    <property type="entry name" value="GGDEF"/>
    <property type="match status" value="1"/>
</dbReference>
<proteinExistence type="predicted"/>
<organism evidence="6 7">
    <name type="scientific">Kangiella marina</name>
    <dbReference type="NCBI Taxonomy" id="1079178"/>
    <lineage>
        <taxon>Bacteria</taxon>
        <taxon>Pseudomonadati</taxon>
        <taxon>Pseudomonadota</taxon>
        <taxon>Gammaproteobacteria</taxon>
        <taxon>Kangiellales</taxon>
        <taxon>Kangiellaceae</taxon>
        <taxon>Kangiella</taxon>
    </lineage>
</organism>
<dbReference type="Pfam" id="PF00432">
    <property type="entry name" value="Prenyltrans"/>
    <property type="match status" value="2"/>
</dbReference>
<keyword evidence="7" id="KW-1185">Reference proteome</keyword>
<reference evidence="7" key="1">
    <citation type="journal article" date="2019" name="Int. J. Syst. Evol. Microbiol.">
        <title>The Global Catalogue of Microorganisms (GCM) 10K type strain sequencing project: providing services to taxonomists for standard genome sequencing and annotation.</title>
        <authorList>
            <consortium name="The Broad Institute Genomics Platform"/>
            <consortium name="The Broad Institute Genome Sequencing Center for Infectious Disease"/>
            <person name="Wu L."/>
            <person name="Ma J."/>
        </authorList>
    </citation>
    <scope>NUCLEOTIDE SEQUENCE [LARGE SCALE GENOMIC DNA]</scope>
    <source>
        <strain evidence="7">JCM 17728</strain>
    </source>
</reference>
<feature type="transmembrane region" description="Helical" evidence="4">
    <location>
        <begin position="335"/>
        <end position="354"/>
    </location>
</feature>